<keyword evidence="2" id="KW-1185">Reference proteome</keyword>
<evidence type="ECO:0000313" key="1">
    <source>
        <dbReference type="EMBL" id="KAG1779034.1"/>
    </source>
</evidence>
<proteinExistence type="predicted"/>
<gene>
    <name evidence="1" type="ORF">EV702DRAFT_1195552</name>
</gene>
<dbReference type="EMBL" id="JABBWD010000013">
    <property type="protein sequence ID" value="KAG1779034.1"/>
    <property type="molecule type" value="Genomic_DNA"/>
</dbReference>
<sequence length="125" mass="13261">MPPNPDQCGRLELDRRYGLGPNVEQSVAGALSNYGADALSDHDININVNLRLQLGTTFGLTTSTTMFDSVVKEMSAQRGVTLDSQMTNAPASENLSGYRAAQWTAASCCLLASLLGLVLVRSVGL</sequence>
<name>A0A9P6ZYB1_9AGAM</name>
<dbReference type="AlphaFoldDB" id="A0A9P6ZYB1"/>
<comment type="caution">
    <text evidence="1">The sequence shown here is derived from an EMBL/GenBank/DDBJ whole genome shotgun (WGS) entry which is preliminary data.</text>
</comment>
<protein>
    <submittedName>
        <fullName evidence="1">Uncharacterized protein</fullName>
    </submittedName>
</protein>
<dbReference type="Proteomes" id="UP000714275">
    <property type="component" value="Unassembled WGS sequence"/>
</dbReference>
<organism evidence="1 2">
    <name type="scientific">Suillus placidus</name>
    <dbReference type="NCBI Taxonomy" id="48579"/>
    <lineage>
        <taxon>Eukaryota</taxon>
        <taxon>Fungi</taxon>
        <taxon>Dikarya</taxon>
        <taxon>Basidiomycota</taxon>
        <taxon>Agaricomycotina</taxon>
        <taxon>Agaricomycetes</taxon>
        <taxon>Agaricomycetidae</taxon>
        <taxon>Boletales</taxon>
        <taxon>Suillineae</taxon>
        <taxon>Suillaceae</taxon>
        <taxon>Suillus</taxon>
    </lineage>
</organism>
<dbReference type="OrthoDB" id="10619360at2759"/>
<evidence type="ECO:0000313" key="2">
    <source>
        <dbReference type="Proteomes" id="UP000714275"/>
    </source>
</evidence>
<accession>A0A9P6ZYB1</accession>
<reference evidence="1" key="1">
    <citation type="journal article" date="2020" name="New Phytol.">
        <title>Comparative genomics reveals dynamic genome evolution in host specialist ectomycorrhizal fungi.</title>
        <authorList>
            <person name="Lofgren L.A."/>
            <person name="Nguyen N.H."/>
            <person name="Vilgalys R."/>
            <person name="Ruytinx J."/>
            <person name="Liao H.L."/>
            <person name="Branco S."/>
            <person name="Kuo A."/>
            <person name="LaButti K."/>
            <person name="Lipzen A."/>
            <person name="Andreopoulos W."/>
            <person name="Pangilinan J."/>
            <person name="Riley R."/>
            <person name="Hundley H."/>
            <person name="Na H."/>
            <person name="Barry K."/>
            <person name="Grigoriev I.V."/>
            <person name="Stajich J.E."/>
            <person name="Kennedy P.G."/>
        </authorList>
    </citation>
    <scope>NUCLEOTIDE SEQUENCE</scope>
    <source>
        <strain evidence="1">DOB743</strain>
    </source>
</reference>